<organism evidence="3 4">
    <name type="scientific">Bugula neritina</name>
    <name type="common">Brown bryozoan</name>
    <name type="synonym">Sertularia neritina</name>
    <dbReference type="NCBI Taxonomy" id="10212"/>
    <lineage>
        <taxon>Eukaryota</taxon>
        <taxon>Metazoa</taxon>
        <taxon>Spiralia</taxon>
        <taxon>Lophotrochozoa</taxon>
        <taxon>Bryozoa</taxon>
        <taxon>Gymnolaemata</taxon>
        <taxon>Cheilostomatida</taxon>
        <taxon>Flustrina</taxon>
        <taxon>Buguloidea</taxon>
        <taxon>Bugulidae</taxon>
        <taxon>Bugula</taxon>
    </lineage>
</organism>
<dbReference type="Gene3D" id="1.10.418.10">
    <property type="entry name" value="Calponin-like domain"/>
    <property type="match status" value="1"/>
</dbReference>
<dbReference type="InterPro" id="IPR052111">
    <property type="entry name" value="Spermatogenesis_Ciliary_MAP"/>
</dbReference>
<feature type="compositionally biased region" description="Polar residues" evidence="1">
    <location>
        <begin position="204"/>
        <end position="214"/>
    </location>
</feature>
<name>A0A7J7KFE7_BUGNE</name>
<sequence length="276" mass="31629">MAGLSREVIRWLQSLDLTWQVKNAKWDLSNGYLVAEIFSWYHPQAIQMHNYYTNCTSLKTKQLNWNLLNNFFKKHDIDIPPEYSEGTMHCKEGAAQLLIERMYEILTNRQVRKKEGNEIDFTDRAYQDKLPMHARTTASQAVKNNLKGTELKAQPSILHTQFKAHDVIRNHVEQRRIERLQNPERFDIKPTIAERAVRRPPPQTSAYDESSDMQVSAARDKILTSLPGTGKTRKSALKSKPSTREATPGQQSVTIPELPVKQMNTSSARQISVGGE</sequence>
<dbReference type="OrthoDB" id="62528at2759"/>
<dbReference type="GO" id="GO:0008017">
    <property type="term" value="F:microtubule binding"/>
    <property type="evidence" value="ECO:0007669"/>
    <property type="project" value="TreeGrafter"/>
</dbReference>
<evidence type="ECO:0000259" key="2">
    <source>
        <dbReference type="Pfam" id="PF06294"/>
    </source>
</evidence>
<dbReference type="EMBL" id="VXIV02000767">
    <property type="protein sequence ID" value="KAF6036186.1"/>
    <property type="molecule type" value="Genomic_DNA"/>
</dbReference>
<evidence type="ECO:0000313" key="4">
    <source>
        <dbReference type="Proteomes" id="UP000593567"/>
    </source>
</evidence>
<feature type="region of interest" description="Disordered" evidence="1">
    <location>
        <begin position="195"/>
        <end position="276"/>
    </location>
</feature>
<evidence type="ECO:0000313" key="3">
    <source>
        <dbReference type="EMBL" id="KAF6036186.1"/>
    </source>
</evidence>
<dbReference type="SUPFAM" id="SSF47576">
    <property type="entry name" value="Calponin-homology domain, CH-domain"/>
    <property type="match status" value="1"/>
</dbReference>
<gene>
    <name evidence="3" type="ORF">EB796_005512</name>
</gene>
<dbReference type="AlphaFoldDB" id="A0A7J7KFE7"/>
<proteinExistence type="predicted"/>
<feature type="compositionally biased region" description="Polar residues" evidence="1">
    <location>
        <begin position="244"/>
        <end position="254"/>
    </location>
</feature>
<keyword evidence="4" id="KW-1185">Reference proteome</keyword>
<dbReference type="Proteomes" id="UP000593567">
    <property type="component" value="Unassembled WGS sequence"/>
</dbReference>
<accession>A0A7J7KFE7</accession>
<reference evidence="3" key="1">
    <citation type="submission" date="2020-06" db="EMBL/GenBank/DDBJ databases">
        <title>Draft genome of Bugula neritina, a colonial animal packing powerful symbionts and potential medicines.</title>
        <authorList>
            <person name="Rayko M."/>
        </authorList>
    </citation>
    <scope>NUCLEOTIDE SEQUENCE [LARGE SCALE GENOMIC DNA]</scope>
    <source>
        <strain evidence="3">Kwan_BN1</strain>
    </source>
</reference>
<dbReference type="GO" id="GO:0005930">
    <property type="term" value="C:axoneme"/>
    <property type="evidence" value="ECO:0007669"/>
    <property type="project" value="TreeGrafter"/>
</dbReference>
<dbReference type="InterPro" id="IPR010441">
    <property type="entry name" value="CH_2"/>
</dbReference>
<dbReference type="GO" id="GO:0051493">
    <property type="term" value="P:regulation of cytoskeleton organization"/>
    <property type="evidence" value="ECO:0007669"/>
    <property type="project" value="TreeGrafter"/>
</dbReference>
<dbReference type="PANTHER" id="PTHR12509:SF8">
    <property type="entry name" value="SPERMATOGENESIS-ASSOCIATED PROTEIN 4"/>
    <property type="match status" value="1"/>
</dbReference>
<dbReference type="InterPro" id="IPR036872">
    <property type="entry name" value="CH_dom_sf"/>
</dbReference>
<comment type="caution">
    <text evidence="3">The sequence shown here is derived from an EMBL/GenBank/DDBJ whole genome shotgun (WGS) entry which is preliminary data.</text>
</comment>
<protein>
    <submittedName>
        <fullName evidence="3">SPATA4</fullName>
    </submittedName>
</protein>
<dbReference type="PANTHER" id="PTHR12509">
    <property type="entry name" value="SPERMATOGENESIS-ASSOCIATED 4-RELATED"/>
    <property type="match status" value="1"/>
</dbReference>
<dbReference type="Pfam" id="PF06294">
    <property type="entry name" value="CH_2"/>
    <property type="match status" value="1"/>
</dbReference>
<feature type="domain" description="CH-like" evidence="2">
    <location>
        <begin position="8"/>
        <end position="103"/>
    </location>
</feature>
<evidence type="ECO:0000256" key="1">
    <source>
        <dbReference type="SAM" id="MobiDB-lite"/>
    </source>
</evidence>